<sequence length="129" mass="13835">MKQAIRAAVMLVGLFNLVLGFAFLIRPAEMAAKFFIVPQGIQGLATIRADFAALFVTGGLFALYGAWNRRAAPLAVPIILLAIALTGRCITLIVDGVVPTSFTPMMVEAVMIAVLILGTRAFATRQWGR</sequence>
<protein>
    <submittedName>
        <fullName evidence="2">DUF4345 family protein</fullName>
    </submittedName>
</protein>
<dbReference type="KEGG" id="spap:H3Z74_19470"/>
<feature type="transmembrane region" description="Helical" evidence="1">
    <location>
        <begin position="7"/>
        <end position="25"/>
    </location>
</feature>
<dbReference type="Pfam" id="PF14248">
    <property type="entry name" value="DUF4345"/>
    <property type="match status" value="1"/>
</dbReference>
<evidence type="ECO:0000256" key="1">
    <source>
        <dbReference type="SAM" id="Phobius"/>
    </source>
</evidence>
<dbReference type="RefSeq" id="WP_187761194.1">
    <property type="nucleotide sequence ID" value="NZ_CP061038.1"/>
</dbReference>
<dbReference type="EMBL" id="CP061038">
    <property type="protein sequence ID" value="QNQ08868.1"/>
    <property type="molecule type" value="Genomic_DNA"/>
</dbReference>
<accession>A0A7H0LGR5</accession>
<name>A0A7H0LGR5_9SPHN</name>
<organism evidence="2 3">
    <name type="scientific">Sphingomonas alpina</name>
    <dbReference type="NCBI Taxonomy" id="653931"/>
    <lineage>
        <taxon>Bacteria</taxon>
        <taxon>Pseudomonadati</taxon>
        <taxon>Pseudomonadota</taxon>
        <taxon>Alphaproteobacteria</taxon>
        <taxon>Sphingomonadales</taxon>
        <taxon>Sphingomonadaceae</taxon>
        <taxon>Sphingomonas</taxon>
    </lineage>
</organism>
<keyword evidence="1" id="KW-0472">Membrane</keyword>
<keyword evidence="1" id="KW-0812">Transmembrane</keyword>
<feature type="transmembrane region" description="Helical" evidence="1">
    <location>
        <begin position="74"/>
        <end position="94"/>
    </location>
</feature>
<keyword evidence="3" id="KW-1185">Reference proteome</keyword>
<feature type="transmembrane region" description="Helical" evidence="1">
    <location>
        <begin position="45"/>
        <end position="67"/>
    </location>
</feature>
<evidence type="ECO:0000313" key="3">
    <source>
        <dbReference type="Proteomes" id="UP000516148"/>
    </source>
</evidence>
<keyword evidence="1" id="KW-1133">Transmembrane helix</keyword>
<proteinExistence type="predicted"/>
<dbReference type="AlphaFoldDB" id="A0A7H0LGR5"/>
<dbReference type="InterPro" id="IPR025597">
    <property type="entry name" value="DUF4345"/>
</dbReference>
<reference evidence="2 3" key="1">
    <citation type="submission" date="2020-09" db="EMBL/GenBank/DDBJ databases">
        <title>Sphingomonas sp., a new species isolated from pork steak.</title>
        <authorList>
            <person name="Heidler von Heilborn D."/>
        </authorList>
    </citation>
    <scope>NUCLEOTIDE SEQUENCE [LARGE SCALE GENOMIC DNA]</scope>
    <source>
        <strain evidence="3">S8-3T</strain>
    </source>
</reference>
<gene>
    <name evidence="2" type="ORF">H3Z74_19470</name>
</gene>
<evidence type="ECO:0000313" key="2">
    <source>
        <dbReference type="EMBL" id="QNQ08868.1"/>
    </source>
</evidence>
<dbReference type="Proteomes" id="UP000516148">
    <property type="component" value="Chromosome"/>
</dbReference>
<feature type="transmembrane region" description="Helical" evidence="1">
    <location>
        <begin position="106"/>
        <end position="123"/>
    </location>
</feature>